<organism evidence="1 2">
    <name type="scientific">Rhodospirillum centenum (strain ATCC 51521 / SW)</name>
    <dbReference type="NCBI Taxonomy" id="414684"/>
    <lineage>
        <taxon>Bacteria</taxon>
        <taxon>Pseudomonadati</taxon>
        <taxon>Pseudomonadota</taxon>
        <taxon>Alphaproteobacteria</taxon>
        <taxon>Rhodospirillales</taxon>
        <taxon>Rhodospirillaceae</taxon>
        <taxon>Rhodospirillum</taxon>
    </lineage>
</organism>
<name>B6IRE6_RHOCS</name>
<evidence type="ECO:0000313" key="1">
    <source>
        <dbReference type="EMBL" id="ACI98032.1"/>
    </source>
</evidence>
<keyword evidence="2" id="KW-1185">Reference proteome</keyword>
<dbReference type="STRING" id="414684.RC1_0596"/>
<proteinExistence type="predicted"/>
<gene>
    <name evidence="1" type="ordered locus">RC1_0596</name>
</gene>
<dbReference type="OrthoDB" id="7359012at2"/>
<dbReference type="HOGENOM" id="CLU_1925933_0_0_5"/>
<evidence type="ECO:0000313" key="2">
    <source>
        <dbReference type="Proteomes" id="UP000001591"/>
    </source>
</evidence>
<reference evidence="1 2" key="1">
    <citation type="journal article" date="2010" name="BMC Genomics">
        <title>Metabolic flexibility revealed in the genome of the cyst-forming alpha-1 proteobacterium Rhodospirillum centenum.</title>
        <authorList>
            <person name="Lu Y.K."/>
            <person name="Marden J."/>
            <person name="Han M."/>
            <person name="Swingley W.D."/>
            <person name="Mastrian S.D."/>
            <person name="Chowdhury S.R."/>
            <person name="Hao J."/>
            <person name="Helmy T."/>
            <person name="Kim S."/>
            <person name="Kurdoglu A.A."/>
            <person name="Matthies H.J."/>
            <person name="Rollo D."/>
            <person name="Stothard P."/>
            <person name="Blankenship R.E."/>
            <person name="Bauer C.E."/>
            <person name="Touchman J.W."/>
        </authorList>
    </citation>
    <scope>NUCLEOTIDE SEQUENCE [LARGE SCALE GENOMIC DNA]</scope>
    <source>
        <strain evidence="2">ATCC 51521 / SW</strain>
    </source>
</reference>
<accession>B6IRE6</accession>
<dbReference type="RefSeq" id="WP_012565824.1">
    <property type="nucleotide sequence ID" value="NC_011420.2"/>
</dbReference>
<dbReference type="Proteomes" id="UP000001591">
    <property type="component" value="Chromosome"/>
</dbReference>
<dbReference type="EMBL" id="CP000613">
    <property type="protein sequence ID" value="ACI98032.1"/>
    <property type="molecule type" value="Genomic_DNA"/>
</dbReference>
<dbReference type="KEGG" id="rce:RC1_0596"/>
<sequence length="131" mass="14357">MTLVLLLGIAGLVLAGALWLLSQPAQPSDDDILARFDAIDGFTVTERHAHDGSGLAADETRGRIAVLGKGRPQMVLLGPRDLGAWHYLPKDGAFEMELTSRRHPQPFIVSFRRSATADEWIKILKKTAEGR</sequence>
<protein>
    <submittedName>
        <fullName evidence="1">Uncharacterized protein</fullName>
    </submittedName>
</protein>
<dbReference type="AlphaFoldDB" id="B6IRE6"/>